<protein>
    <submittedName>
        <fullName evidence="2">PadR family transcriptional regulator</fullName>
    </submittedName>
</protein>
<dbReference type="Pfam" id="PF03551">
    <property type="entry name" value="PadR"/>
    <property type="match status" value="1"/>
</dbReference>
<dbReference type="AlphaFoldDB" id="A0A969WAE2"/>
<sequence>MRGMYERFHQIRAARHGGRHHGFFGFGGFDNGFPEMGDGRFRFGAGRKLGSADLQLLVLSLLAEKPGHGYELIKALEEKSKGYYSPSPGVIYPALTYLEEIGYASVQLEGTKKRYHITDDGLTQLETQRETVDALLQQLAWIGERMAQMRETFSGAEAEDDGLFAGFGPRGRGGRGGREGRGAMAAELRQARHALKAAMIEKVRGSAEQQKQIAEILERAAEQIRAL</sequence>
<dbReference type="EMBL" id="JAAVXB010000001">
    <property type="protein sequence ID" value="NKF21255.1"/>
    <property type="molecule type" value="Genomic_DNA"/>
</dbReference>
<dbReference type="PANTHER" id="PTHR43252">
    <property type="entry name" value="TRANSCRIPTIONAL REGULATOR YQJI"/>
    <property type="match status" value="1"/>
</dbReference>
<dbReference type="PANTHER" id="PTHR43252:SF7">
    <property type="entry name" value="TRANSCRIPTIONAL REGULATOR YQJI"/>
    <property type="match status" value="1"/>
</dbReference>
<dbReference type="InterPro" id="IPR036390">
    <property type="entry name" value="WH_DNA-bd_sf"/>
</dbReference>
<evidence type="ECO:0000259" key="1">
    <source>
        <dbReference type="Pfam" id="PF03551"/>
    </source>
</evidence>
<evidence type="ECO:0000313" key="3">
    <source>
        <dbReference type="Proteomes" id="UP000653472"/>
    </source>
</evidence>
<gene>
    <name evidence="2" type="ORF">G7Y82_02920</name>
</gene>
<organism evidence="2 3">
    <name type="scientific">Solimonas marina</name>
    <dbReference type="NCBI Taxonomy" id="2714601"/>
    <lineage>
        <taxon>Bacteria</taxon>
        <taxon>Pseudomonadati</taxon>
        <taxon>Pseudomonadota</taxon>
        <taxon>Gammaproteobacteria</taxon>
        <taxon>Nevskiales</taxon>
        <taxon>Nevskiaceae</taxon>
        <taxon>Solimonas</taxon>
    </lineage>
</organism>
<dbReference type="InterPro" id="IPR036388">
    <property type="entry name" value="WH-like_DNA-bd_sf"/>
</dbReference>
<dbReference type="RefSeq" id="WP_168146486.1">
    <property type="nucleotide sequence ID" value="NZ_JAAVXB010000001.1"/>
</dbReference>
<dbReference type="SUPFAM" id="SSF46785">
    <property type="entry name" value="Winged helix' DNA-binding domain"/>
    <property type="match status" value="1"/>
</dbReference>
<name>A0A969WAE2_9GAMM</name>
<dbReference type="Gene3D" id="1.10.10.10">
    <property type="entry name" value="Winged helix-like DNA-binding domain superfamily/Winged helix DNA-binding domain"/>
    <property type="match status" value="1"/>
</dbReference>
<accession>A0A969WAE2</accession>
<dbReference type="Proteomes" id="UP000653472">
    <property type="component" value="Unassembled WGS sequence"/>
</dbReference>
<feature type="domain" description="Transcription regulator PadR N-terminal" evidence="1">
    <location>
        <begin position="58"/>
        <end position="126"/>
    </location>
</feature>
<dbReference type="InterPro" id="IPR005149">
    <property type="entry name" value="Tscrpt_reg_PadR_N"/>
</dbReference>
<evidence type="ECO:0000313" key="2">
    <source>
        <dbReference type="EMBL" id="NKF21255.1"/>
    </source>
</evidence>
<comment type="caution">
    <text evidence="2">The sequence shown here is derived from an EMBL/GenBank/DDBJ whole genome shotgun (WGS) entry which is preliminary data.</text>
</comment>
<proteinExistence type="predicted"/>
<reference evidence="2" key="1">
    <citation type="submission" date="2020-03" db="EMBL/GenBank/DDBJ databases">
        <title>Solimonas marina sp. nov., isolated from deep seawater of the Pacific Ocean.</title>
        <authorList>
            <person name="Liu X."/>
            <person name="Lai Q."/>
            <person name="Sun F."/>
            <person name="Gai Y."/>
            <person name="Li G."/>
            <person name="Shao Z."/>
        </authorList>
    </citation>
    <scope>NUCLEOTIDE SEQUENCE</scope>
    <source>
        <strain evidence="2">C16B3</strain>
    </source>
</reference>
<keyword evidence="3" id="KW-1185">Reference proteome</keyword>